<dbReference type="EMBL" id="VSSQ01072189">
    <property type="protein sequence ID" value="MPN23623.1"/>
    <property type="molecule type" value="Genomic_DNA"/>
</dbReference>
<dbReference type="InterPro" id="IPR051614">
    <property type="entry name" value="UPF0045_domain"/>
</dbReference>
<evidence type="ECO:0000256" key="1">
    <source>
        <dbReference type="ARBA" id="ARBA00010272"/>
    </source>
</evidence>
<proteinExistence type="inferred from homology"/>
<comment type="similarity">
    <text evidence="1">Belongs to the UPF0045 family.</text>
</comment>
<dbReference type="InterPro" id="IPR002767">
    <property type="entry name" value="Thiamine_BP"/>
</dbReference>
<gene>
    <name evidence="3" type="ORF">SDC9_171016</name>
</gene>
<organism evidence="3">
    <name type="scientific">bioreactor metagenome</name>
    <dbReference type="NCBI Taxonomy" id="1076179"/>
    <lineage>
        <taxon>unclassified sequences</taxon>
        <taxon>metagenomes</taxon>
        <taxon>ecological metagenomes</taxon>
    </lineage>
</organism>
<sequence>MQNTVNIALQILPASKDKHPYALVDEAIKIIENSGLKYRVTPFETVMEGSYDEIMAVVKEAQEACYAAGADSLMTYLKIQTSREDVHIEDKMEKYDIF</sequence>
<reference evidence="3" key="1">
    <citation type="submission" date="2019-08" db="EMBL/GenBank/DDBJ databases">
        <authorList>
            <person name="Kucharzyk K."/>
            <person name="Murdoch R.W."/>
            <person name="Higgins S."/>
            <person name="Loffler F."/>
        </authorList>
    </citation>
    <scope>NUCLEOTIDE SEQUENCE</scope>
</reference>
<dbReference type="PANTHER" id="PTHR33777">
    <property type="entry name" value="UPF0045 PROTEIN ECM15"/>
    <property type="match status" value="1"/>
</dbReference>
<evidence type="ECO:0000313" key="3">
    <source>
        <dbReference type="EMBL" id="MPN23623.1"/>
    </source>
</evidence>
<dbReference type="GO" id="GO:0005829">
    <property type="term" value="C:cytosol"/>
    <property type="evidence" value="ECO:0007669"/>
    <property type="project" value="TreeGrafter"/>
</dbReference>
<dbReference type="Gene3D" id="3.30.70.930">
    <property type="match status" value="1"/>
</dbReference>
<evidence type="ECO:0000259" key="2">
    <source>
        <dbReference type="Pfam" id="PF01910"/>
    </source>
</evidence>
<dbReference type="AlphaFoldDB" id="A0A645GIS4"/>
<dbReference type="PANTHER" id="PTHR33777:SF1">
    <property type="entry name" value="UPF0045 PROTEIN ECM15"/>
    <property type="match status" value="1"/>
</dbReference>
<feature type="domain" description="Thiamine-binding protein" evidence="2">
    <location>
        <begin position="8"/>
        <end position="95"/>
    </location>
</feature>
<dbReference type="InterPro" id="IPR029756">
    <property type="entry name" value="MTH1187/YkoF-like"/>
</dbReference>
<comment type="caution">
    <text evidence="3">The sequence shown here is derived from an EMBL/GenBank/DDBJ whole genome shotgun (WGS) entry which is preliminary data.</text>
</comment>
<dbReference type="Pfam" id="PF01910">
    <property type="entry name" value="Thiamine_BP"/>
    <property type="match status" value="1"/>
</dbReference>
<name>A0A645GIS4_9ZZZZ</name>
<dbReference type="SUPFAM" id="SSF89957">
    <property type="entry name" value="MTH1187/YkoF-like"/>
    <property type="match status" value="1"/>
</dbReference>
<protein>
    <recommendedName>
        <fullName evidence="2">Thiamine-binding protein domain-containing protein</fullName>
    </recommendedName>
</protein>
<accession>A0A645GIS4</accession>